<organism evidence="7">
    <name type="scientific">Oppiella nova</name>
    <dbReference type="NCBI Taxonomy" id="334625"/>
    <lineage>
        <taxon>Eukaryota</taxon>
        <taxon>Metazoa</taxon>
        <taxon>Ecdysozoa</taxon>
        <taxon>Arthropoda</taxon>
        <taxon>Chelicerata</taxon>
        <taxon>Arachnida</taxon>
        <taxon>Acari</taxon>
        <taxon>Acariformes</taxon>
        <taxon>Sarcoptiformes</taxon>
        <taxon>Oribatida</taxon>
        <taxon>Brachypylina</taxon>
        <taxon>Oppioidea</taxon>
        <taxon>Oppiidae</taxon>
        <taxon>Oppiella</taxon>
    </lineage>
</organism>
<dbReference type="Pfam" id="PF00732">
    <property type="entry name" value="GMC_oxred_N"/>
    <property type="match status" value="1"/>
</dbReference>
<dbReference type="InterPro" id="IPR007867">
    <property type="entry name" value="GMC_OxRtase_C"/>
</dbReference>
<dbReference type="PIRSF" id="PIRSF000137">
    <property type="entry name" value="Alcohol_oxidase"/>
    <property type="match status" value="1"/>
</dbReference>
<evidence type="ECO:0000256" key="3">
    <source>
        <dbReference type="ARBA" id="ARBA00022630"/>
    </source>
</evidence>
<dbReference type="Proteomes" id="UP000728032">
    <property type="component" value="Unassembled WGS sequence"/>
</dbReference>
<evidence type="ECO:0000256" key="5">
    <source>
        <dbReference type="PIRSR" id="PIRSR000137-2"/>
    </source>
</evidence>
<keyword evidence="3" id="KW-0285">Flavoprotein</keyword>
<dbReference type="InterPro" id="IPR036188">
    <property type="entry name" value="FAD/NAD-bd_sf"/>
</dbReference>
<evidence type="ECO:0000259" key="6">
    <source>
        <dbReference type="PROSITE" id="PS00624"/>
    </source>
</evidence>
<keyword evidence="4 5" id="KW-0274">FAD</keyword>
<accession>A0A7R9LFJ0</accession>
<proteinExistence type="inferred from homology"/>
<gene>
    <name evidence="7" type="ORF">ONB1V03_LOCUS2642</name>
</gene>
<dbReference type="Gene3D" id="3.30.560.10">
    <property type="entry name" value="Glucose Oxidase, domain 3"/>
    <property type="match status" value="1"/>
</dbReference>
<dbReference type="InterPro" id="IPR000172">
    <property type="entry name" value="GMC_OxRdtase_N"/>
</dbReference>
<dbReference type="Gene3D" id="3.50.50.60">
    <property type="entry name" value="FAD/NAD(P)-binding domain"/>
    <property type="match status" value="1"/>
</dbReference>
<evidence type="ECO:0000256" key="1">
    <source>
        <dbReference type="ARBA" id="ARBA00001974"/>
    </source>
</evidence>
<dbReference type="SUPFAM" id="SSF51905">
    <property type="entry name" value="FAD/NAD(P)-binding domain"/>
    <property type="match status" value="1"/>
</dbReference>
<dbReference type="AlphaFoldDB" id="A0A7R9LFJ0"/>
<dbReference type="GO" id="GO:0016614">
    <property type="term" value="F:oxidoreductase activity, acting on CH-OH group of donors"/>
    <property type="evidence" value="ECO:0007669"/>
    <property type="project" value="InterPro"/>
</dbReference>
<feature type="domain" description="Glucose-methanol-choline oxidoreductase N-terminal" evidence="6">
    <location>
        <begin position="295"/>
        <end position="309"/>
    </location>
</feature>
<name>A0A7R9LFJ0_9ACAR</name>
<dbReference type="InterPro" id="IPR012132">
    <property type="entry name" value="GMC_OxRdtase"/>
</dbReference>
<feature type="binding site" evidence="5">
    <location>
        <position position="260"/>
    </location>
    <ligand>
        <name>FAD</name>
        <dbReference type="ChEBI" id="CHEBI:57692"/>
    </ligand>
</feature>
<feature type="binding site" evidence="5">
    <location>
        <position position="121"/>
    </location>
    <ligand>
        <name>FAD</name>
        <dbReference type="ChEBI" id="CHEBI:57692"/>
    </ligand>
</feature>
<keyword evidence="8" id="KW-1185">Reference proteome</keyword>
<dbReference type="EMBL" id="OC915468">
    <property type="protein sequence ID" value="CAD7640592.1"/>
    <property type="molecule type" value="Genomic_DNA"/>
</dbReference>
<protein>
    <recommendedName>
        <fullName evidence="6">Glucose-methanol-choline oxidoreductase N-terminal domain-containing protein</fullName>
    </recommendedName>
</protein>
<evidence type="ECO:0000313" key="7">
    <source>
        <dbReference type="EMBL" id="CAD7640592.1"/>
    </source>
</evidence>
<dbReference type="EMBL" id="CAJPVJ010000643">
    <property type="protein sequence ID" value="CAG2163058.1"/>
    <property type="molecule type" value="Genomic_DNA"/>
</dbReference>
<reference evidence="7" key="1">
    <citation type="submission" date="2020-11" db="EMBL/GenBank/DDBJ databases">
        <authorList>
            <person name="Tran Van P."/>
        </authorList>
    </citation>
    <scope>NUCLEOTIDE SEQUENCE</scope>
</reference>
<feature type="binding site" evidence="5">
    <location>
        <position position="125"/>
    </location>
    <ligand>
        <name>FAD</name>
        <dbReference type="ChEBI" id="CHEBI:57692"/>
    </ligand>
</feature>
<evidence type="ECO:0000256" key="2">
    <source>
        <dbReference type="ARBA" id="ARBA00010790"/>
    </source>
</evidence>
<dbReference type="PANTHER" id="PTHR11552:SF147">
    <property type="entry name" value="CHOLINE DEHYDROGENASE, MITOCHONDRIAL"/>
    <property type="match status" value="1"/>
</dbReference>
<dbReference type="Pfam" id="PF05199">
    <property type="entry name" value="GMC_oxred_C"/>
    <property type="match status" value="1"/>
</dbReference>
<comment type="cofactor">
    <cofactor evidence="1 5">
        <name>FAD</name>
        <dbReference type="ChEBI" id="CHEBI:57692"/>
    </cofactor>
</comment>
<evidence type="ECO:0000256" key="4">
    <source>
        <dbReference type="ARBA" id="ARBA00022827"/>
    </source>
</evidence>
<dbReference type="SUPFAM" id="SSF54373">
    <property type="entry name" value="FAD-linked reductases, C-terminal domain"/>
    <property type="match status" value="1"/>
</dbReference>
<dbReference type="GO" id="GO:0050660">
    <property type="term" value="F:flavin adenine dinucleotide binding"/>
    <property type="evidence" value="ECO:0007669"/>
    <property type="project" value="InterPro"/>
</dbReference>
<comment type="similarity">
    <text evidence="2">Belongs to the GMC oxidoreductase family.</text>
</comment>
<dbReference type="PANTHER" id="PTHR11552">
    <property type="entry name" value="GLUCOSE-METHANOL-CHOLINE GMC OXIDOREDUCTASE"/>
    <property type="match status" value="1"/>
</dbReference>
<sequence length="604" mass="67832">MPPLNSLAVQLLTIATIILKININHESIETPHDQLRSAYHFIVVGSGSAGAVIANRLAENPKVNVLLLEAGGPTSVHNDIPAQASTGALFNSEYDWNYTLTPQKIGIAYQNHVIAENRGHVIGGTSSFNTMIFNRGNRRDFDRWAKEFGAQGWSYEEVLPYFMKYERNMDPLVANNGFHGTSGPVEITSWAYPPPMVQLHQRALNELNIPNTDINGANQLGTQIMQAMIDSNGRRTSTSNAYIDPNPYPHNLHILPRALVTQILFEGKTAVGVQFLRYGTEYKVFAKNEVIVSAGAINSPQLLMLSGIGPKEHLHQMNIPLVADLPVGDNYQNHVGVSANFLIKEKYYDLLSVAGQMNVPQLYDYLSSKTGPLTQQYRMGVYYNTKNNNDKQYPNTNWETGLYLYPTNLSDARAFQHEDRHAWDVFNTPSLGRYYFFVHPILQRVRSVGRIRLASNNPLYYPLIDAGFFTDPKNLDLEDMIEVTRAAFFFYERSSIAPFLEAGQPIPGCHFCPDKQYVYQCEPYIRCLIEQTGYASYHPAGTCRMGDPHRHDTVVDPQLRVKGVERLRVCDASVIPLLMNGNTNAASIMIGEKCADTIRHSHTL</sequence>
<evidence type="ECO:0000313" key="8">
    <source>
        <dbReference type="Proteomes" id="UP000728032"/>
    </source>
</evidence>
<dbReference type="OrthoDB" id="269227at2759"/>
<dbReference type="PROSITE" id="PS00624">
    <property type="entry name" value="GMC_OXRED_2"/>
    <property type="match status" value="1"/>
</dbReference>